<dbReference type="Pfam" id="PF03992">
    <property type="entry name" value="ABM"/>
    <property type="match status" value="1"/>
</dbReference>
<evidence type="ECO:0000313" key="2">
    <source>
        <dbReference type="EMBL" id="GGJ99143.1"/>
    </source>
</evidence>
<comment type="caution">
    <text evidence="2">The sequence shown here is derived from an EMBL/GenBank/DDBJ whole genome shotgun (WGS) entry which is preliminary data.</text>
</comment>
<evidence type="ECO:0000313" key="3">
    <source>
        <dbReference type="Proteomes" id="UP000649739"/>
    </source>
</evidence>
<dbReference type="InterPro" id="IPR011008">
    <property type="entry name" value="Dimeric_a/b-barrel"/>
</dbReference>
<evidence type="ECO:0000259" key="1">
    <source>
        <dbReference type="Pfam" id="PF03992"/>
    </source>
</evidence>
<reference evidence="2" key="2">
    <citation type="submission" date="2020-09" db="EMBL/GenBank/DDBJ databases">
        <authorList>
            <person name="Sun Q."/>
            <person name="Ohkuma M."/>
        </authorList>
    </citation>
    <scope>NUCLEOTIDE SEQUENCE</scope>
    <source>
        <strain evidence="2">JCM 3090</strain>
    </source>
</reference>
<dbReference type="Proteomes" id="UP000649739">
    <property type="component" value="Unassembled WGS sequence"/>
</dbReference>
<protein>
    <recommendedName>
        <fullName evidence="1">ABM domain-containing protein</fullName>
    </recommendedName>
</protein>
<dbReference type="EMBL" id="BMQB01000006">
    <property type="protein sequence ID" value="GGJ99143.1"/>
    <property type="molecule type" value="Genomic_DNA"/>
</dbReference>
<dbReference type="RefSeq" id="WP_189170880.1">
    <property type="nucleotide sequence ID" value="NZ_BMQB01000006.1"/>
</dbReference>
<dbReference type="InterPro" id="IPR007138">
    <property type="entry name" value="ABM_dom"/>
</dbReference>
<feature type="domain" description="ABM" evidence="1">
    <location>
        <begin position="1"/>
        <end position="56"/>
    </location>
</feature>
<name>A0A8J3B6J2_9ACTN</name>
<dbReference type="SUPFAM" id="SSF54909">
    <property type="entry name" value="Dimeric alpha+beta barrel"/>
    <property type="match status" value="1"/>
</dbReference>
<organism evidence="2 3">
    <name type="scientific">Pilimelia anulata</name>
    <dbReference type="NCBI Taxonomy" id="53371"/>
    <lineage>
        <taxon>Bacteria</taxon>
        <taxon>Bacillati</taxon>
        <taxon>Actinomycetota</taxon>
        <taxon>Actinomycetes</taxon>
        <taxon>Micromonosporales</taxon>
        <taxon>Micromonosporaceae</taxon>
        <taxon>Pilimelia</taxon>
    </lineage>
</organism>
<proteinExistence type="predicted"/>
<gene>
    <name evidence="2" type="ORF">GCM10010123_31360</name>
</gene>
<sequence>MIVRMWEVRAYPGHAAALLDWLAHTALPAVAAEPTHAGSEVFASADHRVVVLSRWRGEPGALPDPPAAWVARAPHSWDFTPVDL</sequence>
<dbReference type="AlphaFoldDB" id="A0A8J3B6J2"/>
<keyword evidence="3" id="KW-1185">Reference proteome</keyword>
<accession>A0A8J3B6J2</accession>
<reference evidence="2" key="1">
    <citation type="journal article" date="2014" name="Int. J. Syst. Evol. Microbiol.">
        <title>Complete genome sequence of Corynebacterium casei LMG S-19264T (=DSM 44701T), isolated from a smear-ripened cheese.</title>
        <authorList>
            <consortium name="US DOE Joint Genome Institute (JGI-PGF)"/>
            <person name="Walter F."/>
            <person name="Albersmeier A."/>
            <person name="Kalinowski J."/>
            <person name="Ruckert C."/>
        </authorList>
    </citation>
    <scope>NUCLEOTIDE SEQUENCE</scope>
    <source>
        <strain evidence="2">JCM 3090</strain>
    </source>
</reference>